<organism evidence="2 3">
    <name type="scientific">Olivibacter oleidegradans</name>
    <dbReference type="NCBI Taxonomy" id="760123"/>
    <lineage>
        <taxon>Bacteria</taxon>
        <taxon>Pseudomonadati</taxon>
        <taxon>Bacteroidota</taxon>
        <taxon>Sphingobacteriia</taxon>
        <taxon>Sphingobacteriales</taxon>
        <taxon>Sphingobacteriaceae</taxon>
        <taxon>Olivibacter</taxon>
    </lineage>
</organism>
<dbReference type="Pfam" id="PF00027">
    <property type="entry name" value="cNMP_binding"/>
    <property type="match status" value="1"/>
</dbReference>
<proteinExistence type="predicted"/>
<evidence type="ECO:0000313" key="3">
    <source>
        <dbReference type="Proteomes" id="UP001589774"/>
    </source>
</evidence>
<dbReference type="InterPro" id="IPR014710">
    <property type="entry name" value="RmlC-like_jellyroll"/>
</dbReference>
<dbReference type="EMBL" id="JBHLWO010000002">
    <property type="protein sequence ID" value="MFC0320503.1"/>
    <property type="molecule type" value="Genomic_DNA"/>
</dbReference>
<dbReference type="Gene3D" id="2.60.120.10">
    <property type="entry name" value="Jelly Rolls"/>
    <property type="match status" value="1"/>
</dbReference>
<sequence>MAQELLHHLRKFIKISAEDFLDVIPYFSGRSLQKKDFLLTEGQICKSNYFVIKGCLRMYFVNEKGVEQTTQFAIENWWISDYMAFQHQAATSFFIQAVEKTEVLIIDRIVQDKLLDRFPIMEKYFRLTFQHAFAASQMRMKYLYDFSKEELYRHFSTNYPSFIQRIPQYLLASYLGFTPEYLSELRAKIRS</sequence>
<dbReference type="RefSeq" id="WP_130856804.1">
    <property type="nucleotide sequence ID" value="NZ_JBHLWO010000002.1"/>
</dbReference>
<protein>
    <submittedName>
        <fullName evidence="2">Crp/Fnr family transcriptional regulator</fullName>
    </submittedName>
</protein>
<reference evidence="2 3" key="1">
    <citation type="submission" date="2024-09" db="EMBL/GenBank/DDBJ databases">
        <authorList>
            <person name="Sun Q."/>
            <person name="Mori K."/>
        </authorList>
    </citation>
    <scope>NUCLEOTIDE SEQUENCE [LARGE SCALE GENOMIC DNA]</scope>
    <source>
        <strain evidence="2 3">CCM 7765</strain>
    </source>
</reference>
<feature type="domain" description="Cyclic nucleotide-binding" evidence="1">
    <location>
        <begin position="30"/>
        <end position="115"/>
    </location>
</feature>
<evidence type="ECO:0000313" key="2">
    <source>
        <dbReference type="EMBL" id="MFC0320503.1"/>
    </source>
</evidence>
<dbReference type="InterPro" id="IPR018490">
    <property type="entry name" value="cNMP-bd_dom_sf"/>
</dbReference>
<gene>
    <name evidence="2" type="ORF">ACFFI0_19415</name>
</gene>
<comment type="caution">
    <text evidence="2">The sequence shown here is derived from an EMBL/GenBank/DDBJ whole genome shotgun (WGS) entry which is preliminary data.</text>
</comment>
<dbReference type="SUPFAM" id="SSF51206">
    <property type="entry name" value="cAMP-binding domain-like"/>
    <property type="match status" value="1"/>
</dbReference>
<dbReference type="InterPro" id="IPR000595">
    <property type="entry name" value="cNMP-bd_dom"/>
</dbReference>
<dbReference type="Proteomes" id="UP001589774">
    <property type="component" value="Unassembled WGS sequence"/>
</dbReference>
<dbReference type="CDD" id="cd00038">
    <property type="entry name" value="CAP_ED"/>
    <property type="match status" value="1"/>
</dbReference>
<accession>A0ABV6HRG2</accession>
<name>A0ABV6HRG2_9SPHI</name>
<keyword evidence="3" id="KW-1185">Reference proteome</keyword>
<evidence type="ECO:0000259" key="1">
    <source>
        <dbReference type="Pfam" id="PF00027"/>
    </source>
</evidence>